<evidence type="ECO:0000313" key="2">
    <source>
        <dbReference type="Proteomes" id="UP000186400"/>
    </source>
</evidence>
<sequence length="245" mass="29064">MKNLGLLGWKESEKFGIKTFTSTDNIEIKEYKENNFYNYKEVVAYNHRIASLYFNVHETDVETILEKNNYLSKADIEKDLSDSGIKYGNFRAYYGKSFPIENVILINWKIDADKLIVIETMNIVKVLSEIKRYAYRFRYDTKGIYASEKEYQLKSIMDSISNSKYGLQHVFYEKFPEDTNKKYYSKFVDANYLQEIIPIDLVQVFGNKIVNILNYNSINENFSNYINYLKEKALFTYDEIDIEEI</sequence>
<accession>A0A1N6XWE2</accession>
<dbReference type="AlphaFoldDB" id="A0A1N6XWE2"/>
<dbReference type="EMBL" id="FTMS01000032">
    <property type="protein sequence ID" value="SIR06553.1"/>
    <property type="molecule type" value="Genomic_DNA"/>
</dbReference>
<keyword evidence="2" id="KW-1185">Reference proteome</keyword>
<organism evidence="1 2">
    <name type="scientific">Alkalispirochaeta americana</name>
    <dbReference type="NCBI Taxonomy" id="159291"/>
    <lineage>
        <taxon>Bacteria</taxon>
        <taxon>Pseudomonadati</taxon>
        <taxon>Spirochaetota</taxon>
        <taxon>Spirochaetia</taxon>
        <taxon>Spirochaetales</taxon>
        <taxon>Spirochaetaceae</taxon>
        <taxon>Alkalispirochaeta</taxon>
    </lineage>
</organism>
<evidence type="ECO:0000313" key="1">
    <source>
        <dbReference type="EMBL" id="SIR06553.1"/>
    </source>
</evidence>
<proteinExistence type="predicted"/>
<name>A0A1N6XWE2_9SPIO</name>
<dbReference type="STRING" id="159291.SAMN05920897_1327"/>
<gene>
    <name evidence="1" type="ORF">SAMN05920897_1327</name>
</gene>
<protein>
    <submittedName>
        <fullName evidence="1">Uncharacterized protein</fullName>
    </submittedName>
</protein>
<dbReference type="Proteomes" id="UP000186400">
    <property type="component" value="Unassembled WGS sequence"/>
</dbReference>
<dbReference type="RefSeq" id="WP_143559278.1">
    <property type="nucleotide sequence ID" value="NZ_FTMS01000032.1"/>
</dbReference>
<reference evidence="1 2" key="1">
    <citation type="submission" date="2017-01" db="EMBL/GenBank/DDBJ databases">
        <authorList>
            <person name="Mah S.A."/>
            <person name="Swanson W.J."/>
            <person name="Moy G.W."/>
            <person name="Vacquier V.D."/>
        </authorList>
    </citation>
    <scope>NUCLEOTIDE SEQUENCE [LARGE SCALE GENOMIC DNA]</scope>
    <source>
        <strain evidence="1 2">ASpG1</strain>
    </source>
</reference>